<feature type="compositionally biased region" description="Polar residues" evidence="12">
    <location>
        <begin position="281"/>
        <end position="293"/>
    </location>
</feature>
<feature type="compositionally biased region" description="Gly residues" evidence="12">
    <location>
        <begin position="1116"/>
        <end position="1166"/>
    </location>
</feature>
<dbReference type="InterPro" id="IPR010569">
    <property type="entry name" value="Myotubularin-like_Pase_dom"/>
</dbReference>
<feature type="compositionally biased region" description="Polar residues" evidence="12">
    <location>
        <begin position="738"/>
        <end position="752"/>
    </location>
</feature>
<feature type="compositionally biased region" description="Polar residues" evidence="12">
    <location>
        <begin position="712"/>
        <end position="722"/>
    </location>
</feature>
<feature type="compositionally biased region" description="Low complexity" evidence="12">
    <location>
        <begin position="937"/>
        <end position="963"/>
    </location>
</feature>
<dbReference type="SUPFAM" id="SSF50729">
    <property type="entry name" value="PH domain-like"/>
    <property type="match status" value="1"/>
</dbReference>
<feature type="region of interest" description="Disordered" evidence="12">
    <location>
        <begin position="836"/>
        <end position="889"/>
    </location>
</feature>
<dbReference type="EC" id="3.1.3.95" evidence="3"/>
<dbReference type="PANTHER" id="PTHR10807:SF75">
    <property type="entry name" value="PHOSPHATIDYLINOSITOL-3-PHOSPHATE PHOSPHATASE"/>
    <property type="match status" value="1"/>
</dbReference>
<evidence type="ECO:0000259" key="13">
    <source>
        <dbReference type="PROSITE" id="PS50178"/>
    </source>
</evidence>
<keyword evidence="7" id="KW-0862">Zinc</keyword>
<evidence type="ECO:0000313" key="17">
    <source>
        <dbReference type="RefSeq" id="XP_049317661.1"/>
    </source>
</evidence>
<feature type="domain" description="FYVE-type" evidence="13">
    <location>
        <begin position="1476"/>
        <end position="1536"/>
    </location>
</feature>
<evidence type="ECO:0000313" key="16">
    <source>
        <dbReference type="RefSeq" id="XP_049317660.1"/>
    </source>
</evidence>
<reference evidence="16 17" key="1">
    <citation type="submission" date="2025-05" db="UniProtKB">
        <authorList>
            <consortium name="RefSeq"/>
        </authorList>
    </citation>
    <scope>IDENTIFICATION</scope>
    <source>
        <tissue evidence="16 17">Adult</tissue>
    </source>
</reference>
<evidence type="ECO:0000256" key="1">
    <source>
        <dbReference type="ARBA" id="ARBA00004370"/>
    </source>
</evidence>
<comment type="similarity">
    <text evidence="2">Belongs to the protein-tyrosine phosphatase family. Non-receptor class myotubularin subfamily.</text>
</comment>
<evidence type="ECO:0000256" key="3">
    <source>
        <dbReference type="ARBA" id="ARBA00012903"/>
    </source>
</evidence>
<feature type="domain" description="Myotubularin phosphatase" evidence="14">
    <location>
        <begin position="165"/>
        <end position="602"/>
    </location>
</feature>
<comment type="subcellular location">
    <subcellularLocation>
        <location evidence="1">Membrane</location>
    </subcellularLocation>
</comment>
<keyword evidence="5 11" id="KW-0863">Zinc-finger</keyword>
<feature type="compositionally biased region" description="Gly residues" evidence="12">
    <location>
        <begin position="1073"/>
        <end position="1100"/>
    </location>
</feature>
<keyword evidence="15" id="KW-1185">Reference proteome</keyword>
<dbReference type="RefSeq" id="XP_049317661.1">
    <property type="nucleotide sequence ID" value="XM_049461704.1"/>
</dbReference>
<dbReference type="Proteomes" id="UP001652620">
    <property type="component" value="Unplaced"/>
</dbReference>
<gene>
    <name evidence="16 17" type="primary">LOC105227489</name>
</gene>
<dbReference type="RefSeq" id="XP_049317660.1">
    <property type="nucleotide sequence ID" value="XM_049461703.1"/>
</dbReference>
<sequence length="1726" mass="188592">MEGTDGSPPPSLCIVRATEFFPRLNMEKEDADLEVPYQELAGEFVLYLGRTDDGILSLSTYRIFILKNSTNSETSVPLGLIESLQIRDLFHLIINCKDASTVKCSFETAEQCAEWLRRIQLCVGVPETLESLFAFPFHSYMSDAINTQNEAYNSPEYLERLQRAKRADDDFMREVVRLGFDLNGTWRISKTNEEFKLCPSYPQRLLVPACISDDMLYEVAKFRGSRRLPAVVWRHKKSGAVIARCSQPEVGWFGWRNNTDEQLLKALSEACAFDRGEQMRRQSQSINTTGRRMTSSESTPSSTDGSHEEVTMDEVQKVLIVDARSYASAVTNRARGGGCECIEYYPSAEIEFMNLGNIHVIRRSFQSLRQLCASPADSQNWLGSLEKTFWLQHLSGLLAATITVCHAIEKKGRPVLVHCSDGWDRTPQIVATAQLCLDPYYRTVEGFRVLVEREWLSFGHKFSDRCGHGPGSDELNERCPVFLQWLDLVHQIHKQFPCSFEFNMAYLIKLAQHSHSCLFGTFLCNTYKERCEKSVFERTYSVWPFLSGPMYKSPLYLPNKDTVSLFLNIQIIIRWLMKISLFSQVIWPAHNVRDLHLWTEVYLGSLGNQNSVEFVNNSNENLQGTTTPMTKTRSYGDLVSANIMQSGISRRSSDPNMTVEPNLTMATNSENNSIADTQSEREDLPDNVVEMMQRIENLTIQPNNHDEDNFVDASNSTEDPQTSNALLRELNEPIANTEATADYKSSQLSALNKNELPRHNEKIDNSNDIKPKANGIEHQKGNTNVAHSSRDISDSGGGDASNELKANTDEDLMISVELNDVSPNIDEALGRHNNWHGAVSTSTDTLVPIERRPSTNGEELPSTPPKVDVDVTDGFHTPEKLSTSADKEELGLSSPYVLLKQERQNSSTGKGNNDNRPPANGVNNSIMPNVHGTNGTSNRANILSNSSSNASVSSTSSSLNNFNTNMNNTNSDSNNSIATTMTTATDQSANDVAEIDVEACIADAGTQANSTDAMNESIMILPEHRKLQISVSGKCEAISNNGSSLPTSPTGSDEKPSTSRASGQNSRSENVWNGGGAEGGRQNSGGAGGSGATGSAGSGASGSSDSGTSSGASSGASGGAGGGGSSGASGGAGGATGGGAGGSAGGGAGRGDDNGGNDGAGRGGNNGRDNGGRANGDSDSSEEDGQRRRRPSNSNRQYDGFHIRQPDGSIRYFFTGNRRPGIRSLPLSPPPRQERPHLLYSCPDGLAHALSEQNMRLHQIVQEHMLREDMLLQEIHDMEIELRRKRCPNCNAAQKSDKNEEQVDELLVSRSRVRDCTKCQGLNARSCTKCKLLLQQQQYRQQQQQPLQKQPRPRRHTAVDYRDRFPHRFHNCHCLCQNSHHQRKRYHSFSCSLCYKKDDNTQIDDDNDITMTLLRRNCNSDYADSNSSLLTCSAADNLENASICSWEAVEDRSAPSSSASSSIQQPNTTSALWVPDHAVKRCTSCQVEFWIGRRKHHCRSCGQIFCADCSEFWAPLPDAKLFKPVRLCGPCYLAVTTRIEQQSNAIIATNMPNYTATTTSTTATAAWTTGGASTSSPKLAMSAVSNATAVTTTTTTTPASSTITATVFQQQQQQQRLHQQPKQRHNVAAATTTTNGALTNLHQPIAVHGIAVVTANTPASSTRMMAPIPITAAAADALQQQQQQRQNAAAAAATASATVAVAAAESSSMSHILMTANKNIAASVAN</sequence>
<evidence type="ECO:0000256" key="9">
    <source>
        <dbReference type="ARBA" id="ARBA00023136"/>
    </source>
</evidence>
<dbReference type="CDD" id="cd15733">
    <property type="entry name" value="FYVE_MTMR4"/>
    <property type="match status" value="1"/>
</dbReference>
<dbReference type="GeneID" id="105227489"/>
<feature type="compositionally biased region" description="Polar residues" evidence="12">
    <location>
        <begin position="904"/>
        <end position="936"/>
    </location>
</feature>
<keyword evidence="6" id="KW-0378">Hydrolase</keyword>
<dbReference type="InterPro" id="IPR016130">
    <property type="entry name" value="Tyr_Pase_AS"/>
</dbReference>
<protein>
    <recommendedName>
        <fullName evidence="3">phosphatidylinositol-3,5-bisphosphate 3-phosphatase</fullName>
        <ecNumber evidence="3">3.1.3.95</ecNumber>
    </recommendedName>
    <alternativeName>
        <fullName evidence="10">Phosphatidylinositol-3,5-bisphosphate 3-phosphatase</fullName>
    </alternativeName>
</protein>
<feature type="region of interest" description="Disordered" evidence="12">
    <location>
        <begin position="902"/>
        <end position="963"/>
    </location>
</feature>
<evidence type="ECO:0000256" key="11">
    <source>
        <dbReference type="PROSITE-ProRule" id="PRU00091"/>
    </source>
</evidence>
<feature type="region of interest" description="Disordered" evidence="12">
    <location>
        <begin position="1038"/>
        <end position="1207"/>
    </location>
</feature>
<evidence type="ECO:0000256" key="12">
    <source>
        <dbReference type="SAM" id="MobiDB-lite"/>
    </source>
</evidence>
<feature type="region of interest" description="Disordered" evidence="12">
    <location>
        <begin position="699"/>
        <end position="722"/>
    </location>
</feature>
<dbReference type="Pfam" id="PF01363">
    <property type="entry name" value="FYVE"/>
    <property type="match status" value="1"/>
</dbReference>
<name>A0ABM3K874_BACDO</name>
<evidence type="ECO:0000256" key="6">
    <source>
        <dbReference type="ARBA" id="ARBA00022801"/>
    </source>
</evidence>
<dbReference type="SUPFAM" id="SSF57903">
    <property type="entry name" value="FYVE/PHD zinc finger"/>
    <property type="match status" value="1"/>
</dbReference>
<evidence type="ECO:0000256" key="5">
    <source>
        <dbReference type="ARBA" id="ARBA00022771"/>
    </source>
</evidence>
<evidence type="ECO:0000256" key="10">
    <source>
        <dbReference type="ARBA" id="ARBA00032571"/>
    </source>
</evidence>
<feature type="compositionally biased region" description="Polar residues" evidence="12">
    <location>
        <begin position="1058"/>
        <end position="1071"/>
    </location>
</feature>
<dbReference type="InterPro" id="IPR029021">
    <property type="entry name" value="Prot-tyrosine_phosphatase-like"/>
</dbReference>
<dbReference type="PROSITE" id="PS51339">
    <property type="entry name" value="PPASE_MYOTUBULARIN"/>
    <property type="match status" value="1"/>
</dbReference>
<keyword evidence="4" id="KW-0479">Metal-binding</keyword>
<dbReference type="InterPro" id="IPR011011">
    <property type="entry name" value="Znf_FYVE_PHD"/>
</dbReference>
<accession>A0ABM3K874</accession>
<dbReference type="Gene3D" id="3.30.40.10">
    <property type="entry name" value="Zinc/RING finger domain, C3HC4 (zinc finger)"/>
    <property type="match status" value="1"/>
</dbReference>
<evidence type="ECO:0000256" key="8">
    <source>
        <dbReference type="ARBA" id="ARBA00023098"/>
    </source>
</evidence>
<dbReference type="SMART" id="SM00064">
    <property type="entry name" value="FYVE"/>
    <property type="match status" value="1"/>
</dbReference>
<dbReference type="InterPro" id="IPR046978">
    <property type="entry name" value="MTMR4_FYVE"/>
</dbReference>
<proteinExistence type="inferred from homology"/>
<dbReference type="InterPro" id="IPR000306">
    <property type="entry name" value="Znf_FYVE"/>
</dbReference>
<dbReference type="SMART" id="SM00404">
    <property type="entry name" value="PTPc_motif"/>
    <property type="match status" value="1"/>
</dbReference>
<dbReference type="InterPro" id="IPR030564">
    <property type="entry name" value="Myotubularin"/>
</dbReference>
<feature type="region of interest" description="Disordered" evidence="12">
    <location>
        <begin position="738"/>
        <end position="804"/>
    </location>
</feature>
<feature type="compositionally biased region" description="Low complexity" evidence="12">
    <location>
        <begin position="295"/>
        <end position="304"/>
    </location>
</feature>
<dbReference type="SUPFAM" id="SSF52799">
    <property type="entry name" value="(Phosphotyrosine protein) phosphatases II"/>
    <property type="match status" value="1"/>
</dbReference>
<dbReference type="InterPro" id="IPR013083">
    <property type="entry name" value="Znf_RING/FYVE/PHD"/>
</dbReference>
<evidence type="ECO:0000256" key="4">
    <source>
        <dbReference type="ARBA" id="ARBA00022723"/>
    </source>
</evidence>
<dbReference type="InterPro" id="IPR003595">
    <property type="entry name" value="Tyr_Pase_cat"/>
</dbReference>
<keyword evidence="8" id="KW-0443">Lipid metabolism</keyword>
<feature type="compositionally biased region" description="Basic and acidic residues" evidence="12">
    <location>
        <begin position="755"/>
        <end position="780"/>
    </location>
</feature>
<evidence type="ECO:0000313" key="15">
    <source>
        <dbReference type="Proteomes" id="UP001652620"/>
    </source>
</evidence>
<feature type="compositionally biased region" description="Polar residues" evidence="12">
    <location>
        <begin position="1038"/>
        <end position="1051"/>
    </location>
</feature>
<dbReference type="PANTHER" id="PTHR10807">
    <property type="entry name" value="MYOTUBULARIN-RELATED"/>
    <property type="match status" value="1"/>
</dbReference>
<evidence type="ECO:0000259" key="14">
    <source>
        <dbReference type="PROSITE" id="PS51339"/>
    </source>
</evidence>
<evidence type="ECO:0000256" key="2">
    <source>
        <dbReference type="ARBA" id="ARBA00007471"/>
    </source>
</evidence>
<feature type="region of interest" description="Disordered" evidence="12">
    <location>
        <begin position="277"/>
        <end position="310"/>
    </location>
</feature>
<keyword evidence="9" id="KW-0472">Membrane</keyword>
<dbReference type="PROSITE" id="PS50178">
    <property type="entry name" value="ZF_FYVE"/>
    <property type="match status" value="1"/>
</dbReference>
<feature type="compositionally biased region" description="Low complexity" evidence="12">
    <location>
        <begin position="1101"/>
        <end position="1115"/>
    </location>
</feature>
<dbReference type="PROSITE" id="PS00383">
    <property type="entry name" value="TYR_PHOSPHATASE_1"/>
    <property type="match status" value="1"/>
</dbReference>
<dbReference type="Pfam" id="PF06602">
    <property type="entry name" value="Myotub-related"/>
    <property type="match status" value="1"/>
</dbReference>
<dbReference type="InterPro" id="IPR017455">
    <property type="entry name" value="Znf_FYVE-rel"/>
</dbReference>
<evidence type="ECO:0000256" key="7">
    <source>
        <dbReference type="ARBA" id="ARBA00022833"/>
    </source>
</evidence>
<organism evidence="15 16">
    <name type="scientific">Bactrocera dorsalis</name>
    <name type="common">Oriental fruit fly</name>
    <name type="synonym">Dacus dorsalis</name>
    <dbReference type="NCBI Taxonomy" id="27457"/>
    <lineage>
        <taxon>Eukaryota</taxon>
        <taxon>Metazoa</taxon>
        <taxon>Ecdysozoa</taxon>
        <taxon>Arthropoda</taxon>
        <taxon>Hexapoda</taxon>
        <taxon>Insecta</taxon>
        <taxon>Pterygota</taxon>
        <taxon>Neoptera</taxon>
        <taxon>Endopterygota</taxon>
        <taxon>Diptera</taxon>
        <taxon>Brachycera</taxon>
        <taxon>Muscomorpha</taxon>
        <taxon>Tephritoidea</taxon>
        <taxon>Tephritidae</taxon>
        <taxon>Bactrocera</taxon>
        <taxon>Bactrocera</taxon>
    </lineage>
</organism>